<dbReference type="PANTHER" id="PTHR10322">
    <property type="entry name" value="DNA POLYMERASE CATALYTIC SUBUNIT"/>
    <property type="match status" value="1"/>
</dbReference>
<gene>
    <name evidence="10" type="ORF">PECAL_6P20610</name>
</gene>
<organism evidence="10 11">
    <name type="scientific">Pelagomonas calceolata</name>
    <dbReference type="NCBI Taxonomy" id="35677"/>
    <lineage>
        <taxon>Eukaryota</taxon>
        <taxon>Sar</taxon>
        <taxon>Stramenopiles</taxon>
        <taxon>Ochrophyta</taxon>
        <taxon>Pelagophyceae</taxon>
        <taxon>Pelagomonadales</taxon>
        <taxon>Pelagomonadaceae</taxon>
        <taxon>Pelagomonas</taxon>
    </lineage>
</organism>
<dbReference type="InterPro" id="IPR036397">
    <property type="entry name" value="RNaseH_sf"/>
</dbReference>
<evidence type="ECO:0000256" key="3">
    <source>
        <dbReference type="ARBA" id="ARBA00022679"/>
    </source>
</evidence>
<dbReference type="EC" id="2.7.7.7" evidence="2"/>
<keyword evidence="11" id="KW-1185">Reference proteome</keyword>
<dbReference type="Pfam" id="PF00136">
    <property type="entry name" value="DNA_pol_B"/>
    <property type="match status" value="1"/>
</dbReference>
<dbReference type="GO" id="GO:0006287">
    <property type="term" value="P:base-excision repair, gap-filling"/>
    <property type="evidence" value="ECO:0007669"/>
    <property type="project" value="TreeGrafter"/>
</dbReference>
<comment type="caution">
    <text evidence="10">The sequence shown here is derived from an EMBL/GenBank/DDBJ whole genome shotgun (WGS) entry which is preliminary data.</text>
</comment>
<dbReference type="Gene3D" id="3.30.420.10">
    <property type="entry name" value="Ribonuclease H-like superfamily/Ribonuclease H"/>
    <property type="match status" value="1"/>
</dbReference>
<dbReference type="GO" id="GO:0043625">
    <property type="term" value="C:delta DNA polymerase complex"/>
    <property type="evidence" value="ECO:0007669"/>
    <property type="project" value="TreeGrafter"/>
</dbReference>
<reference evidence="10" key="1">
    <citation type="submission" date="2021-11" db="EMBL/GenBank/DDBJ databases">
        <authorList>
            <consortium name="Genoscope - CEA"/>
            <person name="William W."/>
        </authorList>
    </citation>
    <scope>NUCLEOTIDE SEQUENCE</scope>
</reference>
<evidence type="ECO:0000256" key="6">
    <source>
        <dbReference type="ARBA" id="ARBA00023125"/>
    </source>
</evidence>
<dbReference type="InterPro" id="IPR050240">
    <property type="entry name" value="DNA_pol_type-B"/>
</dbReference>
<dbReference type="SUPFAM" id="SSF53098">
    <property type="entry name" value="Ribonuclease H-like"/>
    <property type="match status" value="1"/>
</dbReference>
<comment type="catalytic activity">
    <reaction evidence="7">
        <text>DNA(n) + a 2'-deoxyribonucleoside 5'-triphosphate = DNA(n+1) + diphosphate</text>
        <dbReference type="Rhea" id="RHEA:22508"/>
        <dbReference type="Rhea" id="RHEA-COMP:17339"/>
        <dbReference type="Rhea" id="RHEA-COMP:17340"/>
        <dbReference type="ChEBI" id="CHEBI:33019"/>
        <dbReference type="ChEBI" id="CHEBI:61560"/>
        <dbReference type="ChEBI" id="CHEBI:173112"/>
        <dbReference type="EC" id="2.7.7.7"/>
    </reaction>
</comment>
<dbReference type="EMBL" id="CAKKNE010000006">
    <property type="protein sequence ID" value="CAH0380408.1"/>
    <property type="molecule type" value="Genomic_DNA"/>
</dbReference>
<name>A0A8J2SUB3_9STRA</name>
<evidence type="ECO:0000256" key="4">
    <source>
        <dbReference type="ARBA" id="ARBA00022695"/>
    </source>
</evidence>
<sequence>MAQPPLELFLITLAQSQDDVVLEGVDADRRPARLVVSGFRPHFYVGPVADDVDATNRQADLCRAAPAHAVSVTKVTRTFLCGIHEPRTYLRVAHRCGAAQSTLVRKCEQLWAEPPCEDGVPLLRRFLVETHLSGGAWLVARNVAEAGDRRYRCAHADVAGHAPDPLRQTFAAPRFASIPDLKVLALRVEPASGRDDAWSDADKSSKDSIAAVALATSDGVDVLAVGGRGEALLACGARVSLFRDESRLLAAVETHLRNADPDVLFTFDDRRLGLLAQRFRARHRRALQLGRFDATPLACASVTTYSKAWIKDRSERRMASANNLETHRCSGLGGRLGVDLLRCLVMRQQPKLTRYDLPEACRAVLDAAPPTITPAARQQLDASTRAAVAACEARAILALGRRLNAVAETVEYARCTGLDLETILWRATAVRTEQLVLGAAKRLDVALPLKRFPAENGWVQDTTPFLHHPAPRSELRDHQAALISNGLMGHSRAVGSCGFYGKDPVVVLDFASLYPSLFVAHNICWTTLRGAGAEADDAVCPASAQLKHPHRFASKTKRPGLLPRLLEALITTRRRTKALAKAAAQRGDTNEAECLQARQLSLKLCANASYGFTGSDVSPLGGKALAESCVRWGNWYCRRARDVIEAEVEGAEVLYAQTDSLFIRLPGRSHAEAAAEGARIAAAASAALPEGLTLEHEHTLCPFLLLHVNRYAGRDFGGEVVIKGIGSARGDTDFVRATLRDSTTALLERGVEAACALAAARQEQLLRGDVALDELVSGAYLWRVDQSDLERFARGEDEDDSTLRTPHVALATKRLKQDPGLRFRLGEFVPMVHGKSLRGDAQKDGVMDPPSVLKTNAAVDLKLYRDKKLLPDLRRLFAPFAQRADVKKLLDEPPSIVRSGKLSCDGASVLLDGSAAPPSPTRQRPDRFFLAQPRAEALCVNCSSRTEDADRKAAFCRSCLRLPLADRQAAFLKALAEQREAHASVAVVAAERVEAARRCAGAAPGSFPVADGAYALARAIQRLEKADAACERDFCRAPASLRPPPAPRKKKRTRAPARDLAGARRTLGFGDSDEEVDSWTCRECAYPHTSPAEAAMVACAACGERRPSRAKKQAPPATPSAVLMRGGRSPPPRTPGRVARSPAPRTPALASPAPPQTPAVTYGSAGRPAATPGGAPPTPGGPPPPETPETKQPPSVTQS</sequence>
<evidence type="ECO:0000313" key="11">
    <source>
        <dbReference type="Proteomes" id="UP000789595"/>
    </source>
</evidence>
<evidence type="ECO:0000256" key="1">
    <source>
        <dbReference type="ARBA" id="ARBA00005755"/>
    </source>
</evidence>
<dbReference type="Gene3D" id="3.90.1600.10">
    <property type="entry name" value="Palm domain of DNA polymerase"/>
    <property type="match status" value="1"/>
</dbReference>
<feature type="region of interest" description="Disordered" evidence="8">
    <location>
        <begin position="1105"/>
        <end position="1199"/>
    </location>
</feature>
<dbReference type="GO" id="GO:0045004">
    <property type="term" value="P:DNA replication proofreading"/>
    <property type="evidence" value="ECO:0007669"/>
    <property type="project" value="TreeGrafter"/>
</dbReference>
<dbReference type="InterPro" id="IPR042087">
    <property type="entry name" value="DNA_pol_B_thumb"/>
</dbReference>
<dbReference type="PRINTS" id="PR00106">
    <property type="entry name" value="DNAPOLB"/>
</dbReference>
<accession>A0A8J2SUB3</accession>
<dbReference type="InterPro" id="IPR012337">
    <property type="entry name" value="RNaseH-like_sf"/>
</dbReference>
<keyword evidence="6" id="KW-0238">DNA-binding</keyword>
<dbReference type="Gene3D" id="1.10.132.60">
    <property type="entry name" value="DNA polymerase family B, C-terminal domain"/>
    <property type="match status" value="1"/>
</dbReference>
<evidence type="ECO:0000259" key="9">
    <source>
        <dbReference type="Pfam" id="PF00136"/>
    </source>
</evidence>
<dbReference type="Gene3D" id="1.10.287.690">
    <property type="entry name" value="Helix hairpin bin"/>
    <property type="match status" value="1"/>
</dbReference>
<dbReference type="InterPro" id="IPR006134">
    <property type="entry name" value="DNA-dir_DNA_pol_B_multi_dom"/>
</dbReference>
<dbReference type="GO" id="GO:0003677">
    <property type="term" value="F:DNA binding"/>
    <property type="evidence" value="ECO:0007669"/>
    <property type="project" value="UniProtKB-KW"/>
</dbReference>
<dbReference type="GO" id="GO:0003887">
    <property type="term" value="F:DNA-directed DNA polymerase activity"/>
    <property type="evidence" value="ECO:0007669"/>
    <property type="project" value="UniProtKB-KW"/>
</dbReference>
<protein>
    <recommendedName>
        <fullName evidence="2">DNA-directed DNA polymerase</fullName>
        <ecNumber evidence="2">2.7.7.7</ecNumber>
    </recommendedName>
</protein>
<keyword evidence="5" id="KW-0239">DNA-directed DNA polymerase</keyword>
<dbReference type="SMART" id="SM00486">
    <property type="entry name" value="POLBc"/>
    <property type="match status" value="1"/>
</dbReference>
<dbReference type="PANTHER" id="PTHR10322:SF35">
    <property type="entry name" value="DNA-DIRECTED DNA POLYMERASE"/>
    <property type="match status" value="1"/>
</dbReference>
<evidence type="ECO:0000256" key="8">
    <source>
        <dbReference type="SAM" id="MobiDB-lite"/>
    </source>
</evidence>
<evidence type="ECO:0000256" key="7">
    <source>
        <dbReference type="ARBA" id="ARBA00049244"/>
    </source>
</evidence>
<comment type="similarity">
    <text evidence="1">Belongs to the DNA polymerase type-B family.</text>
</comment>
<feature type="domain" description="DNA-directed DNA polymerase family B multifunctional" evidence="9">
    <location>
        <begin position="496"/>
        <end position="879"/>
    </location>
</feature>
<evidence type="ECO:0000256" key="2">
    <source>
        <dbReference type="ARBA" id="ARBA00012417"/>
    </source>
</evidence>
<dbReference type="Proteomes" id="UP000789595">
    <property type="component" value="Unassembled WGS sequence"/>
</dbReference>
<feature type="compositionally biased region" description="Pro residues" evidence="8">
    <location>
        <begin position="1174"/>
        <end position="1187"/>
    </location>
</feature>
<feature type="region of interest" description="Disordered" evidence="8">
    <location>
        <begin position="1039"/>
        <end position="1073"/>
    </location>
</feature>
<dbReference type="GO" id="GO:0006297">
    <property type="term" value="P:nucleotide-excision repair, DNA gap filling"/>
    <property type="evidence" value="ECO:0007669"/>
    <property type="project" value="TreeGrafter"/>
</dbReference>
<dbReference type="AlphaFoldDB" id="A0A8J2SUB3"/>
<dbReference type="InterPro" id="IPR043502">
    <property type="entry name" value="DNA/RNA_pol_sf"/>
</dbReference>
<dbReference type="GO" id="GO:0008296">
    <property type="term" value="F:3'-5'-DNA exonuclease activity"/>
    <property type="evidence" value="ECO:0007669"/>
    <property type="project" value="TreeGrafter"/>
</dbReference>
<dbReference type="GO" id="GO:0000166">
    <property type="term" value="F:nucleotide binding"/>
    <property type="evidence" value="ECO:0007669"/>
    <property type="project" value="InterPro"/>
</dbReference>
<proteinExistence type="inferred from homology"/>
<dbReference type="InterPro" id="IPR006172">
    <property type="entry name" value="DNA-dir_DNA_pol_B"/>
</dbReference>
<dbReference type="SUPFAM" id="SSF56672">
    <property type="entry name" value="DNA/RNA polymerases"/>
    <property type="match status" value="1"/>
</dbReference>
<evidence type="ECO:0000256" key="5">
    <source>
        <dbReference type="ARBA" id="ARBA00022932"/>
    </source>
</evidence>
<keyword evidence="4" id="KW-0548">Nucleotidyltransferase</keyword>
<keyword evidence="3" id="KW-0808">Transferase</keyword>
<evidence type="ECO:0000313" key="10">
    <source>
        <dbReference type="EMBL" id="CAH0380408.1"/>
    </source>
</evidence>
<dbReference type="InterPro" id="IPR023211">
    <property type="entry name" value="DNA_pol_palm_dom_sf"/>
</dbReference>
<dbReference type="OrthoDB" id="2414538at2759"/>